<protein>
    <recommendedName>
        <fullName evidence="1">SIS domain-containing protein</fullName>
    </recommendedName>
</protein>
<gene>
    <name evidence="2" type="ORF">BZM27_36565</name>
</gene>
<dbReference type="GO" id="GO:0097367">
    <property type="term" value="F:carbohydrate derivative binding"/>
    <property type="evidence" value="ECO:0007669"/>
    <property type="project" value="InterPro"/>
</dbReference>
<evidence type="ECO:0000259" key="1">
    <source>
        <dbReference type="Pfam" id="PF01380"/>
    </source>
</evidence>
<keyword evidence="3" id="KW-1185">Reference proteome</keyword>
<sequence length="125" mass="13936">MQLRSIAKGHATVVISFAPYSREAARVAEAAREQGSKLVAITDGAVAPIAAPGADEVLLFTHDSPSFFPSLVAASAIEYGRRRLSEQLRRIHVSRWTPICWHLRETEPSSNCPRRKTRYARRVHT</sequence>
<dbReference type="InterPro" id="IPR046348">
    <property type="entry name" value="SIS_dom_sf"/>
</dbReference>
<accession>A0A4R0X828</accession>
<reference evidence="2 3" key="1">
    <citation type="submission" date="2017-02" db="EMBL/GenBank/DDBJ databases">
        <title>Paraburkholderia sophoroidis sp. nov. and Paraburkholderia steynii sp. nov. rhizobial symbionts of the fynbos legume Hypocalyptus sophoroides.</title>
        <authorList>
            <person name="Steenkamp E.T."/>
            <person name="Beukes C.W."/>
            <person name="Van Zyl E."/>
            <person name="Avontuur J."/>
            <person name="Chan W.Y."/>
            <person name="Hassen A."/>
            <person name="Palmer M."/>
            <person name="Mthombeni L."/>
            <person name="Phalane F."/>
            <person name="Sereme K."/>
            <person name="Venter S.N."/>
        </authorList>
    </citation>
    <scope>NUCLEOTIDE SEQUENCE [LARGE SCALE GENOMIC DNA]</scope>
    <source>
        <strain evidence="2 3">HC1.1ba</strain>
    </source>
</reference>
<evidence type="ECO:0000313" key="3">
    <source>
        <dbReference type="Proteomes" id="UP000294200"/>
    </source>
</evidence>
<dbReference type="Proteomes" id="UP000294200">
    <property type="component" value="Unassembled WGS sequence"/>
</dbReference>
<dbReference type="Pfam" id="PF01380">
    <property type="entry name" value="SIS"/>
    <property type="match status" value="1"/>
</dbReference>
<dbReference type="AlphaFoldDB" id="A0A4R0X828"/>
<organism evidence="2 3">
    <name type="scientific">Paraburkholderia steynii</name>
    <dbReference type="NCBI Taxonomy" id="1245441"/>
    <lineage>
        <taxon>Bacteria</taxon>
        <taxon>Pseudomonadati</taxon>
        <taxon>Pseudomonadota</taxon>
        <taxon>Betaproteobacteria</taxon>
        <taxon>Burkholderiales</taxon>
        <taxon>Burkholderiaceae</taxon>
        <taxon>Paraburkholderia</taxon>
    </lineage>
</organism>
<dbReference type="GO" id="GO:1901135">
    <property type="term" value="P:carbohydrate derivative metabolic process"/>
    <property type="evidence" value="ECO:0007669"/>
    <property type="project" value="InterPro"/>
</dbReference>
<feature type="domain" description="SIS" evidence="1">
    <location>
        <begin position="3"/>
        <end position="51"/>
    </location>
</feature>
<dbReference type="Gene3D" id="3.40.50.10490">
    <property type="entry name" value="Glucose-6-phosphate isomerase like protein, domain 1"/>
    <property type="match status" value="1"/>
</dbReference>
<comment type="caution">
    <text evidence="2">The sequence shown here is derived from an EMBL/GenBank/DDBJ whole genome shotgun (WGS) entry which is preliminary data.</text>
</comment>
<dbReference type="SUPFAM" id="SSF53697">
    <property type="entry name" value="SIS domain"/>
    <property type="match status" value="1"/>
</dbReference>
<proteinExistence type="predicted"/>
<dbReference type="InterPro" id="IPR001347">
    <property type="entry name" value="SIS_dom"/>
</dbReference>
<name>A0A4R0X828_9BURK</name>
<dbReference type="EMBL" id="MWML01000199">
    <property type="protein sequence ID" value="TCG05052.1"/>
    <property type="molecule type" value="Genomic_DNA"/>
</dbReference>
<evidence type="ECO:0000313" key="2">
    <source>
        <dbReference type="EMBL" id="TCG05052.1"/>
    </source>
</evidence>